<keyword evidence="2" id="KW-1185">Reference proteome</keyword>
<dbReference type="PANTHER" id="PTHR24159">
    <property type="match status" value="1"/>
</dbReference>
<dbReference type="Proteomes" id="UP001470230">
    <property type="component" value="Unassembled WGS sequence"/>
</dbReference>
<reference evidence="1 2" key="1">
    <citation type="submission" date="2024-04" db="EMBL/GenBank/DDBJ databases">
        <title>Tritrichomonas musculus Genome.</title>
        <authorList>
            <person name="Alves-Ferreira E."/>
            <person name="Grigg M."/>
            <person name="Lorenzi H."/>
            <person name="Galac M."/>
        </authorList>
    </citation>
    <scope>NUCLEOTIDE SEQUENCE [LARGE SCALE GENOMIC DNA]</scope>
    <source>
        <strain evidence="1 2">EAF2021</strain>
    </source>
</reference>
<proteinExistence type="predicted"/>
<evidence type="ECO:0000313" key="1">
    <source>
        <dbReference type="EMBL" id="KAK8876045.1"/>
    </source>
</evidence>
<evidence type="ECO:0000313" key="2">
    <source>
        <dbReference type="Proteomes" id="UP001470230"/>
    </source>
</evidence>
<protein>
    <recommendedName>
        <fullName evidence="3">DUF3447 domain-containing protein</fullName>
    </recommendedName>
</protein>
<accession>A0ABR2JE51</accession>
<dbReference type="PANTHER" id="PTHR24159:SF5">
    <property type="entry name" value="ANK_REP_REGION DOMAIN-CONTAINING PROTEIN"/>
    <property type="match status" value="1"/>
</dbReference>
<dbReference type="InterPro" id="IPR036770">
    <property type="entry name" value="Ankyrin_rpt-contain_sf"/>
</dbReference>
<sequence>MESYISDKKNLYTTILEFLEISEDDSDCTTKEQYFEKLSLLINQNVKDGDDSEWMHEFLEIIKCISDNHHRDPNFAQKTQDLLQHYQNEIKQTMSNDSIFHLFADNKFLVHLLLKNDIITMTDTICSEIMTKQELNGYCYCHFFYRELENFLGEEKIQDVKKELLNMDPNVFDNYEEKCEEGENDKLICSLIRRDSVEEFIAYINRNGISISTKIAPSPFETNSFLISQKSISLIEYSAFFGSIQIYQYLKMNGAELTPSLWLYAIHSKNAELIHILESDNVNPKSDDFDNEYLGFFIESIKCHHNDFADYIETNFFIQEEKHSYEEAIICNSIKYHNYIYFETESVKKHGFFYLALYKYNKLADILLKENEKEINLRLIKF</sequence>
<organism evidence="1 2">
    <name type="scientific">Tritrichomonas musculus</name>
    <dbReference type="NCBI Taxonomy" id="1915356"/>
    <lineage>
        <taxon>Eukaryota</taxon>
        <taxon>Metamonada</taxon>
        <taxon>Parabasalia</taxon>
        <taxon>Tritrichomonadida</taxon>
        <taxon>Tritrichomonadidae</taxon>
        <taxon>Tritrichomonas</taxon>
    </lineage>
</organism>
<comment type="caution">
    <text evidence="1">The sequence shown here is derived from an EMBL/GenBank/DDBJ whole genome shotgun (WGS) entry which is preliminary data.</text>
</comment>
<name>A0ABR2JE51_9EUKA</name>
<gene>
    <name evidence="1" type="ORF">M9Y10_006229</name>
</gene>
<dbReference type="SUPFAM" id="SSF48403">
    <property type="entry name" value="Ankyrin repeat"/>
    <property type="match status" value="1"/>
</dbReference>
<evidence type="ECO:0008006" key="3">
    <source>
        <dbReference type="Google" id="ProtNLM"/>
    </source>
</evidence>
<dbReference type="EMBL" id="JAPFFF010000012">
    <property type="protein sequence ID" value="KAK8876045.1"/>
    <property type="molecule type" value="Genomic_DNA"/>
</dbReference>